<dbReference type="Pfam" id="PF00364">
    <property type="entry name" value="Biotin_lipoyl"/>
    <property type="match status" value="1"/>
</dbReference>
<dbReference type="InterPro" id="IPR011053">
    <property type="entry name" value="Single_hybrid_motif"/>
</dbReference>
<evidence type="ECO:0000256" key="1">
    <source>
        <dbReference type="ARBA" id="ARBA00023267"/>
    </source>
</evidence>
<feature type="domain" description="Lipoyl-binding" evidence="2">
    <location>
        <begin position="1"/>
        <end position="70"/>
    </location>
</feature>
<proteinExistence type="predicted"/>
<dbReference type="Gene3D" id="2.40.50.100">
    <property type="match status" value="1"/>
</dbReference>
<reference evidence="3 4" key="1">
    <citation type="journal article" date="2014" name="Nature">
        <title>An environmental bacterial taxon with a large and distinct metabolic repertoire.</title>
        <authorList>
            <person name="Wilson M.C."/>
            <person name="Mori T."/>
            <person name="Ruckert C."/>
            <person name="Uria A.R."/>
            <person name="Helf M.J."/>
            <person name="Takada K."/>
            <person name="Gernert C."/>
            <person name="Steffens U.A."/>
            <person name="Heycke N."/>
            <person name="Schmitt S."/>
            <person name="Rinke C."/>
            <person name="Helfrich E.J."/>
            <person name="Brachmann A.O."/>
            <person name="Gurgui C."/>
            <person name="Wakimoto T."/>
            <person name="Kracht M."/>
            <person name="Crusemann M."/>
            <person name="Hentschel U."/>
            <person name="Abe I."/>
            <person name="Matsunaga S."/>
            <person name="Kalinowski J."/>
            <person name="Takeyama H."/>
            <person name="Piel J."/>
        </authorList>
    </citation>
    <scope>NUCLEOTIDE SEQUENCE [LARGE SCALE GENOMIC DNA]</scope>
    <source>
        <strain evidence="4">TSY2</strain>
    </source>
</reference>
<gene>
    <name evidence="3" type="ORF">ETSY2_01755</name>
</gene>
<dbReference type="PROSITE" id="PS50968">
    <property type="entry name" value="BIOTINYL_LIPOYL"/>
    <property type="match status" value="1"/>
</dbReference>
<dbReference type="EMBL" id="AZHX01000064">
    <property type="protein sequence ID" value="ETX09061.1"/>
    <property type="molecule type" value="Genomic_DNA"/>
</dbReference>
<protein>
    <recommendedName>
        <fullName evidence="2">Lipoyl-binding domain-containing protein</fullName>
    </recommendedName>
</protein>
<evidence type="ECO:0000313" key="3">
    <source>
        <dbReference type="EMBL" id="ETX09061.1"/>
    </source>
</evidence>
<keyword evidence="4" id="KW-1185">Reference proteome</keyword>
<dbReference type="PANTHER" id="PTHR45266:SF3">
    <property type="entry name" value="OXALOACETATE DECARBOXYLASE ALPHA CHAIN"/>
    <property type="match status" value="1"/>
</dbReference>
<dbReference type="CDD" id="cd06850">
    <property type="entry name" value="biotinyl_domain"/>
    <property type="match status" value="1"/>
</dbReference>
<evidence type="ECO:0000313" key="4">
    <source>
        <dbReference type="Proteomes" id="UP000019140"/>
    </source>
</evidence>
<organism evidence="3 4">
    <name type="scientific">Candidatus Entotheonella gemina</name>
    <dbReference type="NCBI Taxonomy" id="1429439"/>
    <lineage>
        <taxon>Bacteria</taxon>
        <taxon>Pseudomonadati</taxon>
        <taxon>Nitrospinota/Tectimicrobiota group</taxon>
        <taxon>Candidatus Tectimicrobiota</taxon>
        <taxon>Candidatus Entotheonellia</taxon>
        <taxon>Candidatus Entotheonellales</taxon>
        <taxon>Candidatus Entotheonellaceae</taxon>
        <taxon>Candidatus Entotheonella</taxon>
    </lineage>
</organism>
<evidence type="ECO:0000259" key="2">
    <source>
        <dbReference type="PROSITE" id="PS50968"/>
    </source>
</evidence>
<name>W4MGJ2_9BACT</name>
<dbReference type="Proteomes" id="UP000019140">
    <property type="component" value="Unassembled WGS sequence"/>
</dbReference>
<sequence length="70" mass="7801">MADIEAHITGTVFKIHKKVGDQVKKHEEVLLLESMKMEIPVESPVDGTITEIRFQKGDNVNEGTVIVVVE</sequence>
<dbReference type="AlphaFoldDB" id="W4MGJ2"/>
<comment type="caution">
    <text evidence="3">The sequence shown here is derived from an EMBL/GenBank/DDBJ whole genome shotgun (WGS) entry which is preliminary data.</text>
</comment>
<dbReference type="SUPFAM" id="SSF51230">
    <property type="entry name" value="Single hybrid motif"/>
    <property type="match status" value="1"/>
</dbReference>
<dbReference type="InterPro" id="IPR000089">
    <property type="entry name" value="Biotin_lipoyl"/>
</dbReference>
<keyword evidence="1" id="KW-0092">Biotin</keyword>
<dbReference type="PANTHER" id="PTHR45266">
    <property type="entry name" value="OXALOACETATE DECARBOXYLASE ALPHA CHAIN"/>
    <property type="match status" value="1"/>
</dbReference>
<dbReference type="InterPro" id="IPR050709">
    <property type="entry name" value="Biotin_Carboxyl_Carrier/Decarb"/>
</dbReference>
<accession>W4MGJ2</accession>
<dbReference type="HOGENOM" id="CLU_016733_9_1_7"/>